<feature type="non-terminal residue" evidence="2">
    <location>
        <position position="384"/>
    </location>
</feature>
<dbReference type="Proteomes" id="UP000234323">
    <property type="component" value="Unassembled WGS sequence"/>
</dbReference>
<dbReference type="VEuPathDB" id="FungiDB:RhiirA1_470915"/>
<protein>
    <submittedName>
        <fullName evidence="2">Uncharacterized protein</fullName>
    </submittedName>
</protein>
<accession>A0A2I1HUW3</accession>
<reference evidence="2 3" key="1">
    <citation type="submission" date="2015-10" db="EMBL/GenBank/DDBJ databases">
        <title>Genome analyses suggest a sexual origin of heterokaryosis in a supposedly ancient asexual fungus.</title>
        <authorList>
            <person name="Ropars J."/>
            <person name="Sedzielewska K."/>
            <person name="Noel J."/>
            <person name="Charron P."/>
            <person name="Farinelli L."/>
            <person name="Marton T."/>
            <person name="Kruger M."/>
            <person name="Pelin A."/>
            <person name="Brachmann A."/>
            <person name="Corradi N."/>
        </authorList>
    </citation>
    <scope>NUCLEOTIDE SEQUENCE [LARGE SCALE GENOMIC DNA]</scope>
    <source>
        <strain evidence="2 3">A4</strain>
    </source>
</reference>
<feature type="compositionally biased region" description="Acidic residues" evidence="1">
    <location>
        <begin position="295"/>
        <end position="306"/>
    </location>
</feature>
<feature type="region of interest" description="Disordered" evidence="1">
    <location>
        <begin position="276"/>
        <end position="306"/>
    </location>
</feature>
<dbReference type="VEuPathDB" id="FungiDB:RhiirFUN_011652"/>
<gene>
    <name evidence="2" type="ORF">RhiirA4_489624</name>
</gene>
<comment type="caution">
    <text evidence="2">The sequence shown here is derived from an EMBL/GenBank/DDBJ whole genome shotgun (WGS) entry which is preliminary data.</text>
</comment>
<name>A0A2I1HUW3_9GLOM</name>
<sequence length="384" mass="44732">MSLDMAKYLKNACTYPRADQFNLETAIINIIRLRVFYDYRFSHVVKLLQHSIIPCQSPDSIKLSKDNDDLIYFKDSYKIKINTDLESYLVSGIEMFLLGRKKTLVDVFVDNIILLKDTSSIGNELDAVFITAIIQKRGNIVRDELDKWKNGQEFNLPSWITPTMRFMTSSNLSGSVPITEYIDNTDCYRDYGIQPDRFSGSDLVISLTDDNQSVVLLSASCTVSAESIKRSKIREQVFKSCMKFQYMEKTRKRKSSEIEDHEEEYFWRKEECLETGLGDIPGDIPANKEDKSEEKGEEEVDQDSDHDDLDYDLKYVKNIEGYHVSRVPKFKDYHEKIKSSTENQNYIYISVELSRRVGKERPELFQFNEYGDLVIIVDDRNMKH</sequence>
<evidence type="ECO:0000256" key="1">
    <source>
        <dbReference type="SAM" id="MobiDB-lite"/>
    </source>
</evidence>
<evidence type="ECO:0000313" key="2">
    <source>
        <dbReference type="EMBL" id="PKY62684.1"/>
    </source>
</evidence>
<dbReference type="AlphaFoldDB" id="A0A2I1HUW3"/>
<keyword evidence="3" id="KW-1185">Reference proteome</keyword>
<dbReference type="VEuPathDB" id="FungiDB:FUN_010130"/>
<dbReference type="EMBL" id="LLXI01007744">
    <property type="protein sequence ID" value="PKY62684.1"/>
    <property type="molecule type" value="Genomic_DNA"/>
</dbReference>
<evidence type="ECO:0000313" key="3">
    <source>
        <dbReference type="Proteomes" id="UP000234323"/>
    </source>
</evidence>
<proteinExistence type="predicted"/>
<organism evidence="2 3">
    <name type="scientific">Rhizophagus irregularis</name>
    <dbReference type="NCBI Taxonomy" id="588596"/>
    <lineage>
        <taxon>Eukaryota</taxon>
        <taxon>Fungi</taxon>
        <taxon>Fungi incertae sedis</taxon>
        <taxon>Mucoromycota</taxon>
        <taxon>Glomeromycotina</taxon>
        <taxon>Glomeromycetes</taxon>
        <taxon>Glomerales</taxon>
        <taxon>Glomeraceae</taxon>
        <taxon>Rhizophagus</taxon>
    </lineage>
</organism>